<dbReference type="EMBL" id="CP002000">
    <property type="protein sequence ID" value="ADJ50180.1"/>
    <property type="molecule type" value="Genomic_DNA"/>
</dbReference>
<evidence type="ECO:0000313" key="1">
    <source>
        <dbReference type="EMBL" id="ADJ50180.1"/>
    </source>
</evidence>
<dbReference type="eggNOG" id="COG3225">
    <property type="taxonomic scope" value="Bacteria"/>
</dbReference>
<dbReference type="InterPro" id="IPR036890">
    <property type="entry name" value="HATPase_C_sf"/>
</dbReference>
<dbReference type="SUPFAM" id="SSF55874">
    <property type="entry name" value="ATPase domain of HSP90 chaperone/DNA topoisomerase II/histidine kinase"/>
    <property type="match status" value="1"/>
</dbReference>
<dbReference type="HOGENOM" id="CLU_005639_0_0_11"/>
<accession>A0A0H3DH10</accession>
<evidence type="ECO:0000313" key="2">
    <source>
        <dbReference type="Proteomes" id="UP000000328"/>
    </source>
</evidence>
<dbReference type="PATRIC" id="fig|749927.5.peg.8809"/>
<name>A0A0H3DH10_AMYMU</name>
<dbReference type="GeneID" id="92876091"/>
<dbReference type="NCBIfam" id="NF047352">
    <property type="entry name" value="P_loop_sacsin"/>
    <property type="match status" value="1"/>
</dbReference>
<reference evidence="1 2" key="1">
    <citation type="journal article" date="2010" name="Cell Res.">
        <title>Complete genome sequence of the rifamycin SV-producing Amycolatopsis mediterranei U32 revealed its genetic characteristics in phylogeny and metabolism.</title>
        <authorList>
            <person name="Zhao W."/>
            <person name="Zhong Y."/>
            <person name="Yuan H."/>
            <person name="Wang J."/>
            <person name="Zheng H."/>
            <person name="Wang Y."/>
            <person name="Cen X."/>
            <person name="Xu F."/>
            <person name="Bai J."/>
            <person name="Han X."/>
            <person name="Lu G."/>
            <person name="Zhu Y."/>
            <person name="Shao Z."/>
            <person name="Yan H."/>
            <person name="Li C."/>
            <person name="Peng N."/>
            <person name="Zhang Z."/>
            <person name="Zhang Y."/>
            <person name="Lin W."/>
            <person name="Fan Y."/>
            <person name="Qin Z."/>
            <person name="Hu Y."/>
            <person name="Zhu B."/>
            <person name="Wang S."/>
            <person name="Ding X."/>
            <person name="Zhao G.P."/>
        </authorList>
    </citation>
    <scope>NUCLEOTIDE SEQUENCE [LARGE SCALE GENOMIC DNA]</scope>
    <source>
        <strain evidence="2">U-32</strain>
    </source>
</reference>
<gene>
    <name evidence="1" type="ordered locus">AMED_8484</name>
</gene>
<organism evidence="1 2">
    <name type="scientific">Amycolatopsis mediterranei (strain U-32)</name>
    <dbReference type="NCBI Taxonomy" id="749927"/>
    <lineage>
        <taxon>Bacteria</taxon>
        <taxon>Bacillati</taxon>
        <taxon>Actinomycetota</taxon>
        <taxon>Actinomycetes</taxon>
        <taxon>Pseudonocardiales</taxon>
        <taxon>Pseudonocardiaceae</taxon>
        <taxon>Amycolatopsis</taxon>
    </lineage>
</organism>
<dbReference type="Proteomes" id="UP000000328">
    <property type="component" value="Chromosome"/>
</dbReference>
<proteinExistence type="predicted"/>
<dbReference type="OrthoDB" id="3201966at2"/>
<dbReference type="KEGG" id="amd:AMED_8484"/>
<dbReference type="AlphaFoldDB" id="A0A0H3DH10"/>
<dbReference type="RefSeq" id="WP_013230211.1">
    <property type="nucleotide sequence ID" value="NC_014318.1"/>
</dbReference>
<protein>
    <submittedName>
        <fullName evidence="1">HSP90 family heat shock protein</fullName>
    </submittedName>
</protein>
<keyword evidence="1" id="KW-0346">Stress response</keyword>
<sequence length="935" mass="100046">MTGDTPEPGDPFGTARLREATLRSWRDSPTRLTEDTNVERDLRVGAYRDRLFVELAQNAADAAMAAGTPGRVRVSLVDSELRFANTGAPLDARGVASLASLRASGKTGDTVGRFGVGFAAVRTVSDEPRVVSGTGGVAFSAERTRQAAGIEGDVPVLRLPWPVLADVPPGFDTEVRLPLRDGVDGQTLLDELARDVADLLLALPWLGEFDVDGRVWTREADGDFVEIRGPERETRWLTHRGDVVWAVPVGADGAPRPLAEDVLHAPTPTDDGLSLPARLLASVPVEPSRRRALPGPELAQALEAAAKEYVGLVRLLPAGQRFALVPVPGFPKSTVDNKLRDEVLAALAVEPWLSTRDGKEVAGRQARVLDVDVPGLPALLVDLVPGLVEGPAQVLKAVSGQVIGIEEVLDTLTGVTRDPGWWRELYAALAIAVESHALAAERLDGLPVPLSDGRTLPGARGCLLVEGSAELLDLLSDVDIPGLRLVHPAASHPLLERLGAKHADARELLNADQLRDAVERSVEDIQSGLDGTTLAGAVLRLIADCGDDAPRWVGALALPGTDTWRRADELVLPTSPLLDIFDEEVFEEDGAMDVLDEDFAGDWPQSTLEAAGVLDSFAVVVDDEPHEPDHDLPDEEAWWDSRPEPPSTLVAIRDLDLVADDAWPAALRLLAARPETWHALRVPHGHAAWWIAQYAVLDGAAPNEWRLPEADLAGLFDEVPDVGLNDDLLGIAGVRADLTLSSVDEARDLLDRLADPGRVVSAGLTTRAYDALVESGMDPGVPRAVRAADGSVVDDALVLDVPWVAGALEPGQYVVAPEDPERLADLLDLPLASGAPAEVTSEGEYAPWAELPALKLVADQLGIRLPDGGVLVHDQLTVRIEGAEHDVQWWSDDRLHAADTSEGLARAFAWAAGRWPDRHLITALLDDPSPRTLLA</sequence>